<evidence type="ECO:0000313" key="7">
    <source>
        <dbReference type="Ensembl" id="ENSNMLP00000021319.1"/>
    </source>
</evidence>
<comment type="similarity">
    <text evidence="5">Belongs to the ENTREP family.</text>
</comment>
<dbReference type="Ensembl" id="ENSNMLT00000023907.1">
    <property type="protein sequence ID" value="ENSNMLP00000021319.1"/>
    <property type="gene ID" value="ENSNMLG00000013843.1"/>
</dbReference>
<comment type="subcellular location">
    <subcellularLocation>
        <location evidence="1">Membrane</location>
    </subcellularLocation>
</comment>
<accession>A0A8C6TIQ1</accession>
<reference evidence="7" key="1">
    <citation type="submission" date="2025-08" db="UniProtKB">
        <authorList>
            <consortium name="Ensembl"/>
        </authorList>
    </citation>
    <scope>IDENTIFICATION</scope>
</reference>
<name>A0A8C6TIQ1_9GOBI</name>
<reference evidence="7" key="2">
    <citation type="submission" date="2025-09" db="UniProtKB">
        <authorList>
            <consortium name="Ensembl"/>
        </authorList>
    </citation>
    <scope>IDENTIFICATION</scope>
</reference>
<dbReference type="AlphaFoldDB" id="A0A8C6TIQ1"/>
<feature type="compositionally biased region" description="Low complexity" evidence="6">
    <location>
        <begin position="56"/>
        <end position="70"/>
    </location>
</feature>
<evidence type="ECO:0000256" key="2">
    <source>
        <dbReference type="ARBA" id="ARBA00022692"/>
    </source>
</evidence>
<dbReference type="PANTHER" id="PTHR17615">
    <property type="entry name" value="PROTEIN FAM189A"/>
    <property type="match status" value="1"/>
</dbReference>
<feature type="compositionally biased region" description="Basic and acidic residues" evidence="6">
    <location>
        <begin position="192"/>
        <end position="216"/>
    </location>
</feature>
<dbReference type="Proteomes" id="UP000694523">
    <property type="component" value="Unplaced"/>
</dbReference>
<dbReference type="GO" id="GO:0016020">
    <property type="term" value="C:membrane"/>
    <property type="evidence" value="ECO:0007669"/>
    <property type="project" value="UniProtKB-SubCell"/>
</dbReference>
<feature type="compositionally biased region" description="Polar residues" evidence="6">
    <location>
        <begin position="515"/>
        <end position="525"/>
    </location>
</feature>
<sequence>KSIRRVYKKALTGLGAPLWLRCGSCLCRWCSRDPSAPPRALLRGPGARGAPGGGLSSSSARPPSALPRPAAAAARRLHGGAVLRSRVSERVPRGPELLPVLGRILGHPVGDRGTADLEEARPAHGEHVCLPVRGLCPPEPGRVRPLLSGSSAGVHHEQLPTGGGHVLLLPPGPERHLSRGQAAGAAAGPVLHHHEDPAEEDAVRPVCPERSDHSRVPDGGCSQISAPLQQQDVLSGRASASCGGRRTCPGAGPRGVRAPSPAPFLFLHLLLLHPRLARRVFRDGVIPLPHIYGARIKGVEVFCPLDPPPPYEEVEGGGATAQVGVVYLVTVAYEALGFTDCLCSGARLQQRGGLVLCCPACRGAQSGGAPGAAPLSRAPADEALGSPSAGPPDDEAPGSPSAGPQTMRPRAPLSRAPRRRGPGLPLSRAPDDEAPGSPSAGPPDDEAPGSPSAGPPDRPPDPPLPSAPDRPPDAPPAVGSVRRKTRLSRSSSDPLLTEDQAKGRSSVSPAAPHTVDSSTQTSQPVLPTKVTLRRGRATPRPRPSSMVDYQSYRHTQLLVQRILAEPAQGLAPELQELLDSIRTVLRSDQVTMEEAVSSACFMDQVLVDSEQRSSCVQPVPSVSQTFPRPPARSTDPRAPTHRPGPPPARSTTLLHLHSCGDLSSMACPSLDSLRTRTKQRRASRLERHSLSAVSRETSL</sequence>
<evidence type="ECO:0000256" key="5">
    <source>
        <dbReference type="ARBA" id="ARBA00034309"/>
    </source>
</evidence>
<keyword evidence="8" id="KW-1185">Reference proteome</keyword>
<feature type="compositionally biased region" description="Pro residues" evidence="6">
    <location>
        <begin position="453"/>
        <end position="475"/>
    </location>
</feature>
<keyword evidence="2" id="KW-0812">Transmembrane</keyword>
<feature type="region of interest" description="Disordered" evidence="6">
    <location>
        <begin position="152"/>
        <end position="224"/>
    </location>
</feature>
<proteinExistence type="inferred from homology"/>
<protein>
    <submittedName>
        <fullName evidence="7">Family with sequence similarity 189 member A2</fullName>
    </submittedName>
</protein>
<evidence type="ECO:0000256" key="6">
    <source>
        <dbReference type="SAM" id="MobiDB-lite"/>
    </source>
</evidence>
<dbReference type="PANTHER" id="PTHR17615:SF8">
    <property type="entry name" value="ENDOSOMAL TRANSMEMBRANE EPSIN INTERACTOR 1"/>
    <property type="match status" value="1"/>
</dbReference>
<evidence type="ECO:0000313" key="8">
    <source>
        <dbReference type="Proteomes" id="UP000694523"/>
    </source>
</evidence>
<evidence type="ECO:0000256" key="1">
    <source>
        <dbReference type="ARBA" id="ARBA00004370"/>
    </source>
</evidence>
<keyword evidence="3" id="KW-1133">Transmembrane helix</keyword>
<feature type="region of interest" description="Disordered" evidence="6">
    <location>
        <begin position="38"/>
        <end position="70"/>
    </location>
</feature>
<evidence type="ECO:0000256" key="4">
    <source>
        <dbReference type="ARBA" id="ARBA00023136"/>
    </source>
</evidence>
<organism evidence="7 8">
    <name type="scientific">Neogobius melanostomus</name>
    <name type="common">round goby</name>
    <dbReference type="NCBI Taxonomy" id="47308"/>
    <lineage>
        <taxon>Eukaryota</taxon>
        <taxon>Metazoa</taxon>
        <taxon>Chordata</taxon>
        <taxon>Craniata</taxon>
        <taxon>Vertebrata</taxon>
        <taxon>Euteleostomi</taxon>
        <taxon>Actinopterygii</taxon>
        <taxon>Neopterygii</taxon>
        <taxon>Teleostei</taxon>
        <taxon>Neoteleostei</taxon>
        <taxon>Acanthomorphata</taxon>
        <taxon>Gobiaria</taxon>
        <taxon>Gobiiformes</taxon>
        <taxon>Gobioidei</taxon>
        <taxon>Gobiidae</taxon>
        <taxon>Benthophilinae</taxon>
        <taxon>Neogobiini</taxon>
        <taxon>Neogobius</taxon>
    </lineage>
</organism>
<evidence type="ECO:0000256" key="3">
    <source>
        <dbReference type="ARBA" id="ARBA00022989"/>
    </source>
</evidence>
<dbReference type="InterPro" id="IPR030431">
    <property type="entry name" value="ENTREP1-3"/>
</dbReference>
<feature type="region of interest" description="Disordered" evidence="6">
    <location>
        <begin position="368"/>
        <end position="546"/>
    </location>
</feature>
<feature type="region of interest" description="Disordered" evidence="6">
    <location>
        <begin position="617"/>
        <end position="651"/>
    </location>
</feature>
<keyword evidence="4" id="KW-0472">Membrane</keyword>
<feature type="compositionally biased region" description="Gly residues" evidence="6">
    <location>
        <begin position="46"/>
        <end position="55"/>
    </location>
</feature>
<feature type="region of interest" description="Disordered" evidence="6">
    <location>
        <begin position="674"/>
        <end position="699"/>
    </location>
</feature>